<keyword evidence="3" id="KW-1185">Reference proteome</keyword>
<protein>
    <submittedName>
        <fullName evidence="2">Uncharacterized protein</fullName>
    </submittedName>
</protein>
<reference evidence="2 3" key="2">
    <citation type="journal article" date="2023" name="Mol. Biol. Evol.">
        <title>Genomics of Secondarily Temperate Adaptation in the Only Non-Antarctic Icefish.</title>
        <authorList>
            <person name="Rivera-Colon A.G."/>
            <person name="Rayamajhi N."/>
            <person name="Minhas B.F."/>
            <person name="Madrigal G."/>
            <person name="Bilyk K.T."/>
            <person name="Yoon V."/>
            <person name="Hune M."/>
            <person name="Gregory S."/>
            <person name="Cheng C.H.C."/>
            <person name="Catchen J.M."/>
        </authorList>
    </citation>
    <scope>NUCLEOTIDE SEQUENCE [LARGE SCALE GENOMIC DNA]</scope>
    <source>
        <strain evidence="2">JMC-PN-2008</strain>
    </source>
</reference>
<feature type="compositionally biased region" description="Basic and acidic residues" evidence="1">
    <location>
        <begin position="67"/>
        <end position="79"/>
    </location>
</feature>
<organism evidence="2 3">
    <name type="scientific">Eleginops maclovinus</name>
    <name type="common">Patagonian blennie</name>
    <name type="synonym">Eleginus maclovinus</name>
    <dbReference type="NCBI Taxonomy" id="56733"/>
    <lineage>
        <taxon>Eukaryota</taxon>
        <taxon>Metazoa</taxon>
        <taxon>Chordata</taxon>
        <taxon>Craniata</taxon>
        <taxon>Vertebrata</taxon>
        <taxon>Euteleostomi</taxon>
        <taxon>Actinopterygii</taxon>
        <taxon>Neopterygii</taxon>
        <taxon>Teleostei</taxon>
        <taxon>Neoteleostei</taxon>
        <taxon>Acanthomorphata</taxon>
        <taxon>Eupercaria</taxon>
        <taxon>Perciformes</taxon>
        <taxon>Notothenioidei</taxon>
        <taxon>Eleginopidae</taxon>
        <taxon>Eleginops</taxon>
    </lineage>
</organism>
<accession>A0AAN8AVM9</accession>
<evidence type="ECO:0000313" key="3">
    <source>
        <dbReference type="Proteomes" id="UP001346869"/>
    </source>
</evidence>
<name>A0AAN8AVM9_ELEMC</name>
<dbReference type="EMBL" id="JAUZQC010000005">
    <property type="protein sequence ID" value="KAK5870659.1"/>
    <property type="molecule type" value="Genomic_DNA"/>
</dbReference>
<gene>
    <name evidence="2" type="ORF">PBY51_003586</name>
</gene>
<reference evidence="2 3" key="1">
    <citation type="journal article" date="2023" name="Genes (Basel)">
        <title>Chromosome-Level Genome Assembly and Circadian Gene Repertoire of the Patagonia Blennie Eleginops maclovinus-The Closest Ancestral Proxy of Antarctic Cryonotothenioids.</title>
        <authorList>
            <person name="Cheng C.C."/>
            <person name="Rivera-Colon A.G."/>
            <person name="Minhas B.F."/>
            <person name="Wilson L."/>
            <person name="Rayamajhi N."/>
            <person name="Vargas-Chacoff L."/>
            <person name="Catchen J.M."/>
        </authorList>
    </citation>
    <scope>NUCLEOTIDE SEQUENCE [LARGE SCALE GENOMIC DNA]</scope>
    <source>
        <strain evidence="2">JMC-PN-2008</strain>
    </source>
</reference>
<sequence length="79" mass="8750">MGQSSLPRETIVTAASPCTLFPVRGQKYRKHFLLNHLVSPRLLSGLNRLSCRCSDSETPGNAAAEMELNHKNNKVSDRV</sequence>
<proteinExistence type="predicted"/>
<feature type="region of interest" description="Disordered" evidence="1">
    <location>
        <begin position="57"/>
        <end position="79"/>
    </location>
</feature>
<comment type="caution">
    <text evidence="2">The sequence shown here is derived from an EMBL/GenBank/DDBJ whole genome shotgun (WGS) entry which is preliminary data.</text>
</comment>
<dbReference type="Proteomes" id="UP001346869">
    <property type="component" value="Unassembled WGS sequence"/>
</dbReference>
<dbReference type="AlphaFoldDB" id="A0AAN8AVM9"/>
<evidence type="ECO:0000313" key="2">
    <source>
        <dbReference type="EMBL" id="KAK5870659.1"/>
    </source>
</evidence>
<evidence type="ECO:0000256" key="1">
    <source>
        <dbReference type="SAM" id="MobiDB-lite"/>
    </source>
</evidence>